<reference evidence="1 2" key="1">
    <citation type="journal article" date="2020" name="Sci. Rep.">
        <title>A novel cyanobacterial geosmin producer, revising GeoA distribution and dispersion patterns in Bacteria.</title>
        <authorList>
            <person name="Churro C."/>
            <person name="Semedo-Aguiar A.P."/>
            <person name="Silva A.D."/>
            <person name="Pereira-Leal J.B."/>
            <person name="Leite R.B."/>
        </authorList>
    </citation>
    <scope>NUCLEOTIDE SEQUENCE [LARGE SCALE GENOMIC DNA]</scope>
    <source>
        <strain evidence="1 2">IPMA8</strain>
    </source>
</reference>
<keyword evidence="2" id="KW-1185">Reference proteome</keyword>
<name>A0ABX2CUP5_9CYAN</name>
<evidence type="ECO:0008006" key="3">
    <source>
        <dbReference type="Google" id="ProtNLM"/>
    </source>
</evidence>
<sequence length="111" mass="12883">MVLALDSNTREIVGVYIGARDEAAARQLWNSLPPVYRQCAVAHTDFWAAMEQCYRKSVINLWVKKRVRPVILNDSTTPYKERVSRLVRKTLSFSCVIRQPYRCNLVFHPSL</sequence>
<protein>
    <recommendedName>
        <fullName evidence="3">Transposase</fullName>
    </recommendedName>
</protein>
<comment type="caution">
    <text evidence="1">The sequence shown here is derived from an EMBL/GenBank/DDBJ whole genome shotgun (WGS) entry which is preliminary data.</text>
</comment>
<dbReference type="Proteomes" id="UP000702425">
    <property type="component" value="Unassembled WGS sequence"/>
</dbReference>
<dbReference type="EMBL" id="SRRZ01000023">
    <property type="protein sequence ID" value="NQE33981.1"/>
    <property type="molecule type" value="Genomic_DNA"/>
</dbReference>
<proteinExistence type="predicted"/>
<organism evidence="1 2">
    <name type="scientific">Microcoleus asticus IPMA8</name>
    <dbReference type="NCBI Taxonomy" id="2563858"/>
    <lineage>
        <taxon>Bacteria</taxon>
        <taxon>Bacillati</taxon>
        <taxon>Cyanobacteriota</taxon>
        <taxon>Cyanophyceae</taxon>
        <taxon>Oscillatoriophycideae</taxon>
        <taxon>Oscillatoriales</taxon>
        <taxon>Microcoleaceae</taxon>
        <taxon>Microcoleus</taxon>
        <taxon>Microcoleus asticus</taxon>
    </lineage>
</organism>
<accession>A0ABX2CUP5</accession>
<evidence type="ECO:0000313" key="2">
    <source>
        <dbReference type="Proteomes" id="UP000702425"/>
    </source>
</evidence>
<evidence type="ECO:0000313" key="1">
    <source>
        <dbReference type="EMBL" id="NQE33981.1"/>
    </source>
</evidence>
<gene>
    <name evidence="1" type="ORF">E5S67_01704</name>
</gene>